<evidence type="ECO:0000313" key="9">
    <source>
        <dbReference type="Proteomes" id="UP000041254"/>
    </source>
</evidence>
<feature type="domain" description="TLDc" evidence="7">
    <location>
        <begin position="387"/>
        <end position="445"/>
    </location>
</feature>
<dbReference type="Proteomes" id="UP000041254">
    <property type="component" value="Unassembled WGS sequence"/>
</dbReference>
<keyword evidence="5" id="KW-0812">Transmembrane</keyword>
<dbReference type="PANTHER" id="PTHR23354:SF62">
    <property type="entry name" value="MUSTARD, ISOFORM V"/>
    <property type="match status" value="1"/>
</dbReference>
<feature type="domain" description="TLDc" evidence="7">
    <location>
        <begin position="56"/>
        <end position="110"/>
    </location>
</feature>
<dbReference type="Pfam" id="PF07534">
    <property type="entry name" value="TLD"/>
    <property type="match status" value="3"/>
</dbReference>
<gene>
    <name evidence="8" type="ORF">Vbra_22215</name>
</gene>
<accession>A0A0G4GCP3</accession>
<feature type="transmembrane region" description="Helical" evidence="5">
    <location>
        <begin position="565"/>
        <end position="584"/>
    </location>
</feature>
<comment type="similarity">
    <text evidence="2">Belongs to the OXR1 family.</text>
</comment>
<evidence type="ECO:0000259" key="7">
    <source>
        <dbReference type="Pfam" id="PF07534"/>
    </source>
</evidence>
<dbReference type="OrthoDB" id="26679at2759"/>
<dbReference type="EMBL" id="CDMY01000626">
    <property type="protein sequence ID" value="CEM27079.1"/>
    <property type="molecule type" value="Genomic_DNA"/>
</dbReference>
<keyword evidence="5" id="KW-0472">Membrane</keyword>
<feature type="domain" description="TLDc" evidence="7">
    <location>
        <begin position="237"/>
        <end position="298"/>
    </location>
</feature>
<evidence type="ECO:0000313" key="8">
    <source>
        <dbReference type="EMBL" id="CEM27079.1"/>
    </source>
</evidence>
<dbReference type="PhylomeDB" id="A0A0G4GCP3"/>
<feature type="signal peptide" evidence="6">
    <location>
        <begin position="1"/>
        <end position="21"/>
    </location>
</feature>
<protein>
    <recommendedName>
        <fullName evidence="4">Oxidation resistance protein 1</fullName>
    </recommendedName>
</protein>
<keyword evidence="3" id="KW-0496">Mitochondrion</keyword>
<dbReference type="InParanoid" id="A0A0G4GCP3"/>
<name>A0A0G4GCP3_VITBC</name>
<comment type="subcellular location">
    <subcellularLocation>
        <location evidence="1">Mitochondrion</location>
    </subcellularLocation>
</comment>
<evidence type="ECO:0000256" key="5">
    <source>
        <dbReference type="SAM" id="Phobius"/>
    </source>
</evidence>
<keyword evidence="5" id="KW-1133">Transmembrane helix</keyword>
<organism evidence="8 9">
    <name type="scientific">Vitrella brassicaformis (strain CCMP3155)</name>
    <dbReference type="NCBI Taxonomy" id="1169540"/>
    <lineage>
        <taxon>Eukaryota</taxon>
        <taxon>Sar</taxon>
        <taxon>Alveolata</taxon>
        <taxon>Colpodellida</taxon>
        <taxon>Vitrellaceae</taxon>
        <taxon>Vitrella</taxon>
    </lineage>
</organism>
<dbReference type="GO" id="GO:0005739">
    <property type="term" value="C:mitochondrion"/>
    <property type="evidence" value="ECO:0007669"/>
    <property type="project" value="UniProtKB-SubCell"/>
</dbReference>
<reference evidence="8 9" key="1">
    <citation type="submission" date="2014-11" db="EMBL/GenBank/DDBJ databases">
        <authorList>
            <person name="Zhu J."/>
            <person name="Qi W."/>
            <person name="Song R."/>
        </authorList>
    </citation>
    <scope>NUCLEOTIDE SEQUENCE [LARGE SCALE GENOMIC DNA]</scope>
</reference>
<evidence type="ECO:0000256" key="4">
    <source>
        <dbReference type="ARBA" id="ARBA00040604"/>
    </source>
</evidence>
<dbReference type="AlphaFoldDB" id="A0A0G4GCP3"/>
<evidence type="ECO:0000256" key="6">
    <source>
        <dbReference type="SAM" id="SignalP"/>
    </source>
</evidence>
<keyword evidence="9" id="KW-1185">Reference proteome</keyword>
<evidence type="ECO:0000256" key="2">
    <source>
        <dbReference type="ARBA" id="ARBA00009540"/>
    </source>
</evidence>
<evidence type="ECO:0000256" key="3">
    <source>
        <dbReference type="ARBA" id="ARBA00023128"/>
    </source>
</evidence>
<evidence type="ECO:0000256" key="1">
    <source>
        <dbReference type="ARBA" id="ARBA00004173"/>
    </source>
</evidence>
<dbReference type="VEuPathDB" id="CryptoDB:Vbra_22215"/>
<dbReference type="InterPro" id="IPR006571">
    <property type="entry name" value="TLDc_dom"/>
</dbReference>
<sequence>MATVLIMMILCVVSTMVGTKAIPAQQVQLRGLQVSPPGNTSMSASEYEGLVGLLNDTTQLTSLYRTSVHGTNYSDLLDRVGDAKPLVFVIKKDKYVIGVYISEGIQEPANRTDWNYYHSGVWWFSLAGHFPQPTKMDLPPDDQLMLVAGREGQLDFSGRTVRIGDELRLGNNNPLEGIRVCQQSTRSDYLPEGYTGERDEDGNAVLGGSLEFMADEIEVLQVPYPTASEYEALVGLLGMGNDTTQLTSLYRASVNGTTYGDLLDNVGDAKPLVFVVRKDEYVFGVYISAGIQEPDNQTSYHQTTVMCGGSHWPATSPNRPRSRYFESGRNCLQYTLSFYKPEGYTGERDEDGNAVLGGSLEFMADEIEVLEVPYPTASEYEALVGLLGMGNDTTQLTSLYRTSVQGTNYSDLLDNVGDAKPLIFVIRKDQYVFGVYISADIQEPDDLTTWRKYDSDVWWFSLAGHFTTPTKIEIPEYRQWVEVAGREEDEVRGNMYIGGGIILGAGPTVNDPPAADIRSCNQSLFDMPEGYMGRDEEGYPVLGGSLKFMADEIEVLQAAPFISSAAQMGVCLSVCLWLSLFLFLM</sequence>
<keyword evidence="6" id="KW-0732">Signal</keyword>
<dbReference type="PANTHER" id="PTHR23354">
    <property type="entry name" value="NUCLEOLAR PROTEIN 7/ESTROGEN RECEPTOR COACTIVATOR-RELATED"/>
    <property type="match status" value="1"/>
</dbReference>
<feature type="chain" id="PRO_5005190480" description="Oxidation resistance protein 1" evidence="6">
    <location>
        <begin position="22"/>
        <end position="585"/>
    </location>
</feature>
<proteinExistence type="inferred from homology"/>